<dbReference type="PANTHER" id="PTHR16305:SF35">
    <property type="entry name" value="TRANSCRIPTIONAL ACTIVATOR DOMAIN"/>
    <property type="match status" value="1"/>
</dbReference>
<dbReference type="SMART" id="SM00421">
    <property type="entry name" value="HTH_LUXR"/>
    <property type="match status" value="1"/>
</dbReference>
<proteinExistence type="predicted"/>
<dbReference type="InterPro" id="IPR000792">
    <property type="entry name" value="Tscrpt_reg_LuxR_C"/>
</dbReference>
<dbReference type="PRINTS" id="PR00038">
    <property type="entry name" value="HTHLUXR"/>
</dbReference>
<dbReference type="PROSITE" id="PS50043">
    <property type="entry name" value="HTH_LUXR_2"/>
    <property type="match status" value="1"/>
</dbReference>
<evidence type="ECO:0000256" key="1">
    <source>
        <dbReference type="ARBA" id="ARBA00022741"/>
    </source>
</evidence>
<sequence>MLAGRDSERAAVVALLHSAGAGAGGALVVHGLPGVGKTALLATAADDAPGMTLLHTRGIESESPLAFAALHRLLRPVLHLTDRLPAPQSRALRAAFGEADDAGADRFLVFLAALSLVSAAAEDTPVLAVVDDAHWLDDASAAALLFVARRLQDEKIAALFGARDGDERTFDAGDLPQLELTGIDEAAAADLLAGRSGAPVPAGVRDRLVRSTGGNPLALVELAAALSTAQLAGLEPLPAELPLTAGVERAFLDRYRRLPDGARTFLLVAAADDSGRLAVVQQAARALGATADAQDEVERSGLLRVVSGQLELRHPLVRSAVYSAATSRQRRQTHSALAAVLTGPEQADRRAWHRAAAADEPDDSVVEELDAAARRARSRGGLEAAAAAWERAAELTRDTEARTRRLYAAARVAWLAGRPSWARRLVDTAIPGADEPGLRADMIRLRARIEWNTGSLAHAHRMIMEGAAAVAPHDVDRAREMAMFGAAVASFGGDSGVGVDPVPLAFAEAADTARTRCFADLLLGLAHVRAGDWSAAAPLLRAASSLTETLSDEDQDLLPNLGIGALHLGDDDGVRRHHEMLLARARGSGAMVMVLYALNRRIFADVATGRWREAEAAAIEALDVAASLGQPGLGAMSQSWLVLLAALRGQESFAERLARAEATVAAHPTGILGAVIDDVLRWAKAVDTASRPDAALHHLELVRQGVVQRLAAVDRVEAAVRAGHPETAASWVSELEDFAAATGQSWPAAAAAHGRALLADSPDAERLFARAHALHADSPRTFDRARTELAHGEFLRRARRRVDARVHLRAAIEVFDDLGATPWRDRAAAELRASGETARRRDAPGVPAAELTPQERQVAKLVSEGLTNRDVAAQLFLSPRTIDFHLRNVFGKLGVASRAELARLPLA</sequence>
<dbReference type="PANTHER" id="PTHR16305">
    <property type="entry name" value="TESTICULAR SOLUBLE ADENYLYL CYCLASE"/>
    <property type="match status" value="1"/>
</dbReference>
<evidence type="ECO:0000313" key="5">
    <source>
        <dbReference type="Proteomes" id="UP000318693"/>
    </source>
</evidence>
<dbReference type="SUPFAM" id="SSF46894">
    <property type="entry name" value="C-terminal effector domain of the bipartite response regulators"/>
    <property type="match status" value="1"/>
</dbReference>
<dbReference type="GO" id="GO:0003677">
    <property type="term" value="F:DNA binding"/>
    <property type="evidence" value="ECO:0007669"/>
    <property type="project" value="InterPro"/>
</dbReference>
<dbReference type="AlphaFoldDB" id="A0A552WUT3"/>
<evidence type="ECO:0000313" key="4">
    <source>
        <dbReference type="EMBL" id="TRW46611.1"/>
    </source>
</evidence>
<comment type="caution">
    <text evidence="4">The sequence shown here is derived from an EMBL/GenBank/DDBJ whole genome shotgun (WGS) entry which is preliminary data.</text>
</comment>
<organism evidence="4 5">
    <name type="scientific">Georgenia yuyongxinii</name>
    <dbReference type="NCBI Taxonomy" id="2589797"/>
    <lineage>
        <taxon>Bacteria</taxon>
        <taxon>Bacillati</taxon>
        <taxon>Actinomycetota</taxon>
        <taxon>Actinomycetes</taxon>
        <taxon>Micrococcales</taxon>
        <taxon>Bogoriellaceae</taxon>
        <taxon>Georgenia</taxon>
    </lineage>
</organism>
<dbReference type="InterPro" id="IPR041664">
    <property type="entry name" value="AAA_16"/>
</dbReference>
<accession>A0A552WUT3</accession>
<keyword evidence="2" id="KW-0067">ATP-binding</keyword>
<dbReference type="GO" id="GO:0005737">
    <property type="term" value="C:cytoplasm"/>
    <property type="evidence" value="ECO:0007669"/>
    <property type="project" value="TreeGrafter"/>
</dbReference>
<dbReference type="SUPFAM" id="SSF48452">
    <property type="entry name" value="TPR-like"/>
    <property type="match status" value="1"/>
</dbReference>
<dbReference type="EMBL" id="VJXR01000008">
    <property type="protein sequence ID" value="TRW46611.1"/>
    <property type="molecule type" value="Genomic_DNA"/>
</dbReference>
<dbReference type="SUPFAM" id="SSF52540">
    <property type="entry name" value="P-loop containing nucleoside triphosphate hydrolases"/>
    <property type="match status" value="1"/>
</dbReference>
<dbReference type="InterPro" id="IPR027417">
    <property type="entry name" value="P-loop_NTPase"/>
</dbReference>
<dbReference type="Pfam" id="PF00196">
    <property type="entry name" value="GerE"/>
    <property type="match status" value="1"/>
</dbReference>
<dbReference type="InterPro" id="IPR016032">
    <property type="entry name" value="Sig_transdc_resp-reg_C-effctor"/>
</dbReference>
<keyword evidence="5" id="KW-1185">Reference proteome</keyword>
<dbReference type="PROSITE" id="PS00622">
    <property type="entry name" value="HTH_LUXR_1"/>
    <property type="match status" value="1"/>
</dbReference>
<protein>
    <submittedName>
        <fullName evidence="4">AAA family ATPase</fullName>
    </submittedName>
</protein>
<dbReference type="CDD" id="cd06170">
    <property type="entry name" value="LuxR_C_like"/>
    <property type="match status" value="1"/>
</dbReference>
<name>A0A552WUT3_9MICO</name>
<dbReference type="GO" id="GO:0004016">
    <property type="term" value="F:adenylate cyclase activity"/>
    <property type="evidence" value="ECO:0007669"/>
    <property type="project" value="TreeGrafter"/>
</dbReference>
<gene>
    <name evidence="4" type="ORF">FJ693_04825</name>
</gene>
<dbReference type="GO" id="GO:0005524">
    <property type="term" value="F:ATP binding"/>
    <property type="evidence" value="ECO:0007669"/>
    <property type="project" value="UniProtKB-KW"/>
</dbReference>
<dbReference type="Proteomes" id="UP000318693">
    <property type="component" value="Unassembled WGS sequence"/>
</dbReference>
<reference evidence="4 5" key="1">
    <citation type="submission" date="2019-07" db="EMBL/GenBank/DDBJ databases">
        <title>Georgenia wutianyii sp. nov. and Georgenia *** sp. nov. isolated from plateau pika (Ochotona curzoniae) in the Qinghai-Tibet plateau of China.</title>
        <authorList>
            <person name="Tian Z."/>
        </authorList>
    </citation>
    <scope>NUCLEOTIDE SEQUENCE [LARGE SCALE GENOMIC DNA]</scope>
    <source>
        <strain evidence="4 5">Z446</strain>
    </source>
</reference>
<dbReference type="InterPro" id="IPR011990">
    <property type="entry name" value="TPR-like_helical_dom_sf"/>
</dbReference>
<evidence type="ECO:0000259" key="3">
    <source>
        <dbReference type="PROSITE" id="PS50043"/>
    </source>
</evidence>
<dbReference type="GO" id="GO:0006355">
    <property type="term" value="P:regulation of DNA-templated transcription"/>
    <property type="evidence" value="ECO:0007669"/>
    <property type="project" value="InterPro"/>
</dbReference>
<dbReference type="Gene3D" id="1.10.10.10">
    <property type="entry name" value="Winged helix-like DNA-binding domain superfamily/Winged helix DNA-binding domain"/>
    <property type="match status" value="1"/>
</dbReference>
<keyword evidence="1" id="KW-0547">Nucleotide-binding</keyword>
<dbReference type="InterPro" id="IPR036388">
    <property type="entry name" value="WH-like_DNA-bd_sf"/>
</dbReference>
<dbReference type="RefSeq" id="WP_143417389.1">
    <property type="nucleotide sequence ID" value="NZ_VJXR01000008.1"/>
</dbReference>
<dbReference type="Pfam" id="PF13191">
    <property type="entry name" value="AAA_16"/>
    <property type="match status" value="1"/>
</dbReference>
<evidence type="ECO:0000256" key="2">
    <source>
        <dbReference type="ARBA" id="ARBA00022840"/>
    </source>
</evidence>
<feature type="domain" description="HTH luxR-type" evidence="3">
    <location>
        <begin position="844"/>
        <end position="907"/>
    </location>
</feature>